<keyword evidence="10" id="KW-0206">Cytoskeleton</keyword>
<feature type="region of interest" description="Disordered" evidence="17">
    <location>
        <begin position="321"/>
        <end position="422"/>
    </location>
</feature>
<feature type="compositionally biased region" description="Basic and acidic residues" evidence="17">
    <location>
        <begin position="973"/>
        <end position="985"/>
    </location>
</feature>
<dbReference type="Gene3D" id="1.10.150.50">
    <property type="entry name" value="Transcription Factor, Ets-1"/>
    <property type="match status" value="1"/>
</dbReference>
<dbReference type="GO" id="GO:0019722">
    <property type="term" value="P:calcium-mediated signaling"/>
    <property type="evidence" value="ECO:0007669"/>
    <property type="project" value="TreeGrafter"/>
</dbReference>
<feature type="compositionally biased region" description="Low complexity" evidence="17">
    <location>
        <begin position="1054"/>
        <end position="1076"/>
    </location>
</feature>
<evidence type="ECO:0000256" key="11">
    <source>
        <dbReference type="ARBA" id="ARBA00034103"/>
    </source>
</evidence>
<evidence type="ECO:0000256" key="9">
    <source>
        <dbReference type="ARBA" id="ARBA00023203"/>
    </source>
</evidence>
<reference evidence="20 21" key="1">
    <citation type="submission" date="2020-03" db="EMBL/GenBank/DDBJ databases">
        <title>Dissostichus mawsoni Genome sequencing and assembly.</title>
        <authorList>
            <person name="Park H."/>
        </authorList>
    </citation>
    <scope>NUCLEOTIDE SEQUENCE [LARGE SCALE GENOMIC DNA]</scope>
    <source>
        <strain evidence="20">DM0001</strain>
        <tissue evidence="20">Muscle</tissue>
    </source>
</reference>
<feature type="region of interest" description="Disordered" evidence="17">
    <location>
        <begin position="440"/>
        <end position="600"/>
    </location>
</feature>
<dbReference type="CDD" id="cd09512">
    <property type="entry name" value="SAM_Neurabin-like"/>
    <property type="match status" value="1"/>
</dbReference>
<dbReference type="FunFam" id="1.10.150.50:FF:000008">
    <property type="entry name" value="Neurabin-1 isoform 1-like protein"/>
    <property type="match status" value="1"/>
</dbReference>
<keyword evidence="7" id="KW-0770">Synapse</keyword>
<dbReference type="PANTHER" id="PTHR16154">
    <property type="entry name" value="NEURABIN"/>
    <property type="match status" value="1"/>
</dbReference>
<dbReference type="Proteomes" id="UP000518266">
    <property type="component" value="Unassembled WGS sequence"/>
</dbReference>
<feature type="compositionally biased region" description="Basic and acidic residues" evidence="17">
    <location>
        <begin position="401"/>
        <end position="422"/>
    </location>
</feature>
<feature type="compositionally biased region" description="Polar residues" evidence="17">
    <location>
        <begin position="337"/>
        <end position="346"/>
    </location>
</feature>
<feature type="region of interest" description="Disordered" evidence="17">
    <location>
        <begin position="264"/>
        <end position="305"/>
    </location>
</feature>
<feature type="compositionally biased region" description="Basic and acidic residues" evidence="17">
    <location>
        <begin position="548"/>
        <end position="572"/>
    </location>
</feature>
<evidence type="ECO:0000313" key="20">
    <source>
        <dbReference type="EMBL" id="KAF3858432.1"/>
    </source>
</evidence>
<evidence type="ECO:0000256" key="14">
    <source>
        <dbReference type="ARBA" id="ARBA00077125"/>
    </source>
</evidence>
<feature type="compositionally biased region" description="Basic and acidic residues" evidence="17">
    <location>
        <begin position="1169"/>
        <end position="1186"/>
    </location>
</feature>
<dbReference type="FunFam" id="2.30.42.10:FF:000010">
    <property type="entry name" value="Neurabin-1 isoform 1"/>
    <property type="match status" value="1"/>
</dbReference>
<feature type="compositionally biased region" description="Polar residues" evidence="17">
    <location>
        <begin position="589"/>
        <end position="600"/>
    </location>
</feature>
<feature type="compositionally biased region" description="Acidic residues" evidence="17">
    <location>
        <begin position="815"/>
        <end position="827"/>
    </location>
</feature>
<comment type="caution">
    <text evidence="20">The sequence shown here is derived from an EMBL/GenBank/DDBJ whole genome shotgun (WGS) entry which is preliminary data.</text>
</comment>
<feature type="region of interest" description="Disordered" evidence="17">
    <location>
        <begin position="791"/>
        <end position="827"/>
    </location>
</feature>
<dbReference type="InterPro" id="IPR001478">
    <property type="entry name" value="PDZ"/>
</dbReference>
<dbReference type="InterPro" id="IPR013761">
    <property type="entry name" value="SAM/pointed_sf"/>
</dbReference>
<accession>A0A7J5Z9F1</accession>
<keyword evidence="9" id="KW-0009">Actin-binding</keyword>
<sequence>VPVPPGTNGLQSDPGHTEQNHSFGSARFSPVQSSPSATQTRFTARHRYCTDSPTGITHTEAPPPSLMMRTDSKGRSASPHRITYKSDFHAIKCSFDSATSQRPGPKATAAQLSAVHPARLPSSLSDHIMSSSTGSRGRVHSTRGTKIRDNIFLQMDNQQLSQDVPVQSSGSTPLLSPNNSTPLLQTSPFSTSRLSIISSSSALNYTANLSIPESSLQDKSSRSEEIADIDRAALAQKFSVTRKLFETKRMEDGGDGGLASKCVAGRGSKGMADDEGIGKVNQEEREEDKNGKRIQAEEDSFDKDKSINLPIINNFLENPPAQASLTEHPKSPASFGPSESSNTSPSCLHKHGQTTGSQTEEERTANATLDPYLTPEEPVRAELVDLKNGSSESDDNEEEKEGGNVKDRLKEESGKDMYKVAGERVQELVDDVFEEPSMSCKIETKHDRKGGRDKYEQVNEERQGKGEGQNGEFIALTEKSTETRDNVEKKTVAGVEENAGMTERDTMQEERNDKEAEGCKSGEEEYKPSHGEVKSEEVEEGTTSELQEEVKHVEERERTDGKEDIGGGKEDQTGSEVTSWIENEAFVHEQQSPSNPETSIHGNLHLLQYEEIPGLPELDNQEEDEEEEGKAEVAKRKVRFTSAPIKVYNTYSNAEYDRHNEDIDPVSASAEFELEKRVERMDVFAVEIEKGNEGLGISIIGMGVGADQGLEKLGIFVKTVTEGGATQKDERIQVNDQIVEVDGVSLVGVTQLFAATVLKNTSGVVKFLIGREKEGVESEVARLINESLEMDKTPRKSDRSSGDEEFDRSMSEKSVEEEEEEEYEEADMSVLSNLDNYQLCFKYLQLQSKLQSKASQLHRAREKLKEWEEQQDQRDELEQRVQDGEDKADKLEKYWQEAQTLCRVVSQRLADAQNQSESLEIKYSKAKRLVREYQNREEEREGREADLRREMAEKDKLHRETVERLQIQIAQLEGKEPGEERKNHSLDTSVTGPDWCILVPDTGRLDSSAHKARAQLAQKSKRHPPSRDKLRKSFRKREDEIQKQQESQSLSAPSMTQRSSRSDLSSTSSFSGLSSQLPNNSVFTPPIYIDDTGTTSPCKSSASRKSKKKFPDFSGLRKSLNKRRSEKRGKGSITNRGSSGDLVDEPDGISPSGSVTSMPSCLPFPWFGERGREKEGEGERGRERLRSVSSSSLPYLTTRGRRDQSIGSPVGSSSMVGHVSVVSLSGNSHTFTFSSTETLDDDPNPTNNNNQWQNRPISEWDSQQVCLWLITMNMEEYAPQFAARGVDGTQLINMDTDKLKALGVCSQSDRSAFKRKLKEIKKREEKELKKGEKKQEKEKNIVLHTEGEDKEQVMVEKCVKDARLGVKTLSQSVSYLPQKESQQGQQQQPEQDGQHDDPPRHASILSFTPLWEHRVQSIWPTPVALIFIRYSSHFPSIVSFGQSMSRVAVPKSFKLFPRLIICKPRKDQCPPSDHILYLQNTRVLDMSEAVLT</sequence>
<evidence type="ECO:0000256" key="5">
    <source>
        <dbReference type="ARBA" id="ARBA00022782"/>
    </source>
</evidence>
<evidence type="ECO:0000256" key="3">
    <source>
        <dbReference type="ARBA" id="ARBA00022490"/>
    </source>
</evidence>
<feature type="region of interest" description="Disordered" evidence="17">
    <location>
        <begin position="1007"/>
        <end position="1213"/>
    </location>
</feature>
<evidence type="ECO:0000256" key="17">
    <source>
        <dbReference type="SAM" id="MobiDB-lite"/>
    </source>
</evidence>
<evidence type="ECO:0000256" key="6">
    <source>
        <dbReference type="ARBA" id="ARBA00022902"/>
    </source>
</evidence>
<feature type="compositionally biased region" description="Basic and acidic residues" evidence="17">
    <location>
        <begin position="479"/>
        <end position="491"/>
    </location>
</feature>
<dbReference type="GO" id="GO:0005737">
    <property type="term" value="C:cytoplasm"/>
    <property type="evidence" value="ECO:0007669"/>
    <property type="project" value="TreeGrafter"/>
</dbReference>
<feature type="region of interest" description="Disordered" evidence="17">
    <location>
        <begin position="866"/>
        <end position="885"/>
    </location>
</feature>
<dbReference type="GO" id="GO:0014069">
    <property type="term" value="C:postsynaptic density"/>
    <property type="evidence" value="ECO:0007669"/>
    <property type="project" value="TreeGrafter"/>
</dbReference>
<dbReference type="SUPFAM" id="SSF47769">
    <property type="entry name" value="SAM/Pointed domain"/>
    <property type="match status" value="1"/>
</dbReference>
<dbReference type="SMART" id="SM00454">
    <property type="entry name" value="SAM"/>
    <property type="match status" value="1"/>
</dbReference>
<evidence type="ECO:0000256" key="16">
    <source>
        <dbReference type="SAM" id="Coils"/>
    </source>
</evidence>
<evidence type="ECO:0000256" key="15">
    <source>
        <dbReference type="ARBA" id="ARBA00082439"/>
    </source>
</evidence>
<evidence type="ECO:0000256" key="2">
    <source>
        <dbReference type="ARBA" id="ARBA00022473"/>
    </source>
</evidence>
<dbReference type="PROSITE" id="PS50105">
    <property type="entry name" value="SAM_DOMAIN"/>
    <property type="match status" value="1"/>
</dbReference>
<keyword evidence="8 16" id="KW-0175">Coiled coil</keyword>
<dbReference type="SUPFAM" id="SSF50156">
    <property type="entry name" value="PDZ domain-like"/>
    <property type="match status" value="1"/>
</dbReference>
<keyword evidence="6" id="KW-0524">Neurogenesis</keyword>
<feature type="compositionally biased region" description="Polar residues" evidence="17">
    <location>
        <begin position="1044"/>
        <end position="1053"/>
    </location>
</feature>
<feature type="domain" description="SAM" evidence="18">
    <location>
        <begin position="1260"/>
        <end position="1323"/>
    </location>
</feature>
<dbReference type="PROSITE" id="PS50106">
    <property type="entry name" value="PDZ"/>
    <property type="match status" value="1"/>
</dbReference>
<feature type="compositionally biased region" description="Basic and acidic residues" evidence="17">
    <location>
        <begin position="442"/>
        <end position="465"/>
    </location>
</feature>
<dbReference type="SMART" id="SM00228">
    <property type="entry name" value="PDZ"/>
    <property type="match status" value="1"/>
</dbReference>
<evidence type="ECO:0000256" key="7">
    <source>
        <dbReference type="ARBA" id="ARBA00023018"/>
    </source>
</evidence>
<evidence type="ECO:0000256" key="10">
    <source>
        <dbReference type="ARBA" id="ARBA00023212"/>
    </source>
</evidence>
<dbReference type="EMBL" id="JAAKFY010000004">
    <property type="protein sequence ID" value="KAF3858432.1"/>
    <property type="molecule type" value="Genomic_DNA"/>
</dbReference>
<dbReference type="GO" id="GO:0031175">
    <property type="term" value="P:neuron projection development"/>
    <property type="evidence" value="ECO:0007669"/>
    <property type="project" value="TreeGrafter"/>
</dbReference>
<evidence type="ECO:0000256" key="1">
    <source>
        <dbReference type="ARBA" id="ARBA00004245"/>
    </source>
</evidence>
<evidence type="ECO:0000259" key="19">
    <source>
        <dbReference type="PROSITE" id="PS50106"/>
    </source>
</evidence>
<feature type="domain" description="PDZ" evidence="19">
    <location>
        <begin position="685"/>
        <end position="773"/>
    </location>
</feature>
<dbReference type="PANTHER" id="PTHR16154:SF26">
    <property type="entry name" value="PROTEIN PHOSPHATASE 1 REGULATORY SUBUNIT 9 LIKE"/>
    <property type="match status" value="1"/>
</dbReference>
<feature type="region of interest" description="Disordered" evidence="17">
    <location>
        <begin position="1375"/>
        <end position="1402"/>
    </location>
</feature>
<feature type="compositionally biased region" description="Basic and acidic residues" evidence="17">
    <location>
        <begin position="281"/>
        <end position="305"/>
    </location>
</feature>
<dbReference type="GO" id="GO:0051015">
    <property type="term" value="F:actin filament binding"/>
    <property type="evidence" value="ECO:0007669"/>
    <property type="project" value="TreeGrafter"/>
</dbReference>
<dbReference type="OrthoDB" id="62701at2759"/>
<dbReference type="Gene3D" id="2.30.42.10">
    <property type="match status" value="1"/>
</dbReference>
<feature type="region of interest" description="Disordered" evidence="17">
    <location>
        <begin position="1"/>
        <end position="79"/>
    </location>
</feature>
<dbReference type="InterPro" id="IPR001660">
    <property type="entry name" value="SAM"/>
</dbReference>
<evidence type="ECO:0000256" key="8">
    <source>
        <dbReference type="ARBA" id="ARBA00023054"/>
    </source>
</evidence>
<feature type="coiled-coil region" evidence="16">
    <location>
        <begin position="1314"/>
        <end position="1341"/>
    </location>
</feature>
<feature type="compositionally biased region" description="Polar residues" evidence="17">
    <location>
        <begin position="30"/>
        <end position="42"/>
    </location>
</feature>
<evidence type="ECO:0000259" key="18">
    <source>
        <dbReference type="PROSITE" id="PS50105"/>
    </source>
</evidence>
<dbReference type="Pfam" id="PF17817">
    <property type="entry name" value="PDZ_5"/>
    <property type="match status" value="1"/>
</dbReference>
<feature type="region of interest" description="Disordered" evidence="17">
    <location>
        <begin position="1233"/>
        <end position="1256"/>
    </location>
</feature>
<dbReference type="Pfam" id="PF00595">
    <property type="entry name" value="PDZ"/>
    <property type="match status" value="1"/>
</dbReference>
<dbReference type="GO" id="GO:0030425">
    <property type="term" value="C:dendrite"/>
    <property type="evidence" value="ECO:0007669"/>
    <property type="project" value="TreeGrafter"/>
</dbReference>
<evidence type="ECO:0000256" key="13">
    <source>
        <dbReference type="ARBA" id="ARBA00076637"/>
    </source>
</evidence>
<dbReference type="GO" id="GO:0007015">
    <property type="term" value="P:actin filament organization"/>
    <property type="evidence" value="ECO:0007669"/>
    <property type="project" value="TreeGrafter"/>
</dbReference>
<keyword evidence="4" id="KW-0597">Phosphoprotein</keyword>
<evidence type="ECO:0000256" key="12">
    <source>
        <dbReference type="ARBA" id="ARBA00067399"/>
    </source>
</evidence>
<dbReference type="InterPro" id="IPR043446">
    <property type="entry name" value="Neurabin-like"/>
</dbReference>
<dbReference type="InterPro" id="IPR036034">
    <property type="entry name" value="PDZ_sf"/>
</dbReference>
<feature type="region of interest" description="Disordered" evidence="17">
    <location>
        <begin position="971"/>
        <end position="993"/>
    </location>
</feature>
<feature type="compositionally biased region" description="Low complexity" evidence="17">
    <location>
        <begin position="1382"/>
        <end position="1391"/>
    </location>
</feature>
<feature type="region of interest" description="Disordered" evidence="17">
    <location>
        <begin position="120"/>
        <end position="144"/>
    </location>
</feature>
<keyword evidence="2" id="KW-0217">Developmental protein</keyword>
<keyword evidence="5" id="KW-0221">Differentiation</keyword>
<feature type="compositionally biased region" description="Basic and acidic residues" evidence="17">
    <location>
        <begin position="502"/>
        <end position="536"/>
    </location>
</feature>
<feature type="compositionally biased region" description="Basic and acidic residues" evidence="17">
    <location>
        <begin position="791"/>
        <end position="814"/>
    </location>
</feature>
<comment type="subcellular location">
    <subcellularLocation>
        <location evidence="1">Cytoplasm</location>
        <location evidence="1">Cytoskeleton</location>
    </subcellularLocation>
    <subcellularLocation>
        <location evidence="11">Synapse</location>
    </subcellularLocation>
</comment>
<feature type="compositionally biased region" description="Basic residues" evidence="17">
    <location>
        <begin position="1019"/>
        <end position="1035"/>
    </location>
</feature>
<feature type="non-terminal residue" evidence="20">
    <location>
        <position position="1"/>
    </location>
</feature>
<dbReference type="InterPro" id="IPR040645">
    <property type="entry name" value="Neurabin-1/2_PDZ"/>
</dbReference>
<evidence type="ECO:0000256" key="4">
    <source>
        <dbReference type="ARBA" id="ARBA00022553"/>
    </source>
</evidence>
<dbReference type="Pfam" id="PF07647">
    <property type="entry name" value="SAM_2"/>
    <property type="match status" value="1"/>
</dbReference>
<keyword evidence="21" id="KW-1185">Reference proteome</keyword>
<protein>
    <recommendedName>
        <fullName evidence="12">Neurabin-1</fullName>
    </recommendedName>
    <alternativeName>
        <fullName evidence="14">Neurabin-I</fullName>
    </alternativeName>
    <alternativeName>
        <fullName evidence="13">Neural tissue-specific F-actin-binding protein I</fullName>
    </alternativeName>
    <alternativeName>
        <fullName evidence="15">Protein phosphatase 1 regulatory subunit 9A</fullName>
    </alternativeName>
</protein>
<proteinExistence type="predicted"/>
<keyword evidence="3" id="KW-0963">Cytoplasm</keyword>
<name>A0A7J5Z9F1_DISMA</name>
<feature type="compositionally biased region" description="Polar residues" evidence="17">
    <location>
        <begin position="122"/>
        <end position="135"/>
    </location>
</feature>
<gene>
    <name evidence="20" type="ORF">F7725_011633</name>
</gene>
<dbReference type="GO" id="GO:0015629">
    <property type="term" value="C:actin cytoskeleton"/>
    <property type="evidence" value="ECO:0007669"/>
    <property type="project" value="TreeGrafter"/>
</dbReference>
<dbReference type="CDD" id="cd06790">
    <property type="entry name" value="PDZ_neurabin-like"/>
    <property type="match status" value="1"/>
</dbReference>
<organism evidence="20 21">
    <name type="scientific">Dissostichus mawsoni</name>
    <name type="common">Antarctic cod</name>
    <dbReference type="NCBI Taxonomy" id="36200"/>
    <lineage>
        <taxon>Eukaryota</taxon>
        <taxon>Metazoa</taxon>
        <taxon>Chordata</taxon>
        <taxon>Craniata</taxon>
        <taxon>Vertebrata</taxon>
        <taxon>Euteleostomi</taxon>
        <taxon>Actinopterygii</taxon>
        <taxon>Neopterygii</taxon>
        <taxon>Teleostei</taxon>
        <taxon>Neoteleostei</taxon>
        <taxon>Acanthomorphata</taxon>
        <taxon>Eupercaria</taxon>
        <taxon>Perciformes</taxon>
        <taxon>Notothenioidei</taxon>
        <taxon>Nototheniidae</taxon>
        <taxon>Dissostichus</taxon>
    </lineage>
</organism>
<evidence type="ECO:0000313" key="21">
    <source>
        <dbReference type="Proteomes" id="UP000518266"/>
    </source>
</evidence>